<dbReference type="Gene3D" id="3.90.1150.200">
    <property type="match status" value="1"/>
</dbReference>
<comment type="caution">
    <text evidence="1">The sequence shown here is derived from an EMBL/GenBank/DDBJ whole genome shotgun (WGS) entry which is preliminary data.</text>
</comment>
<sequence>MKTVDEFVAQYVGEQNAWLTTFVEFMRESYPEVPETIAYQKPTYKFPKTHIAFSVAKNHFTFHTPDVESIEELKSILPLAKFGKGSAKVKFVDKSAQPVLMSVIDSIVERHAES</sequence>
<protein>
    <submittedName>
        <fullName evidence="1">DUF1801 domain-containing protein</fullName>
    </submittedName>
</protein>
<organism evidence="1 2">
    <name type="scientific">Culicoidibacter larvae</name>
    <dbReference type="NCBI Taxonomy" id="2579976"/>
    <lineage>
        <taxon>Bacteria</taxon>
        <taxon>Bacillati</taxon>
        <taxon>Bacillota</taxon>
        <taxon>Culicoidibacteria</taxon>
        <taxon>Culicoidibacterales</taxon>
        <taxon>Culicoidibacteraceae</taxon>
        <taxon>Culicoidibacter</taxon>
    </lineage>
</organism>
<dbReference type="OrthoDB" id="115213at2"/>
<dbReference type="Proteomes" id="UP000306912">
    <property type="component" value="Unassembled WGS sequence"/>
</dbReference>
<gene>
    <name evidence="1" type="ORF">FEZ08_01170</name>
</gene>
<evidence type="ECO:0000313" key="2">
    <source>
        <dbReference type="Proteomes" id="UP000306912"/>
    </source>
</evidence>
<accession>A0A5R8QHQ4</accession>
<dbReference type="RefSeq" id="WP_138189864.1">
    <property type="nucleotide sequence ID" value="NZ_VBWP01000001.1"/>
</dbReference>
<dbReference type="AlphaFoldDB" id="A0A5R8QHQ4"/>
<dbReference type="SUPFAM" id="SSF159888">
    <property type="entry name" value="YdhG-like"/>
    <property type="match status" value="1"/>
</dbReference>
<name>A0A5R8QHQ4_9FIRM</name>
<proteinExistence type="predicted"/>
<keyword evidence="2" id="KW-1185">Reference proteome</keyword>
<dbReference type="EMBL" id="VBWP01000001">
    <property type="protein sequence ID" value="TLG77256.1"/>
    <property type="molecule type" value="Genomic_DNA"/>
</dbReference>
<reference evidence="1 2" key="1">
    <citation type="submission" date="2019-05" db="EMBL/GenBank/DDBJ databases">
        <title>Culicoidintestinum kansasii gen. nov., sp. nov. from the gastrointestinal tract of the biting midge, Culicoides sonorensis.</title>
        <authorList>
            <person name="Neupane S."/>
            <person name="Ghosh A."/>
            <person name="Gunther S."/>
            <person name="Martin K."/>
            <person name="Zurek L."/>
        </authorList>
    </citation>
    <scope>NUCLEOTIDE SEQUENCE [LARGE SCALE GENOMIC DNA]</scope>
    <source>
        <strain evidence="1 2">CS-1</strain>
    </source>
</reference>
<evidence type="ECO:0000313" key="1">
    <source>
        <dbReference type="EMBL" id="TLG77256.1"/>
    </source>
</evidence>
<dbReference type="InParanoid" id="A0A5R8QHQ4"/>